<gene>
    <name evidence="1" type="ORF">NC653_033172</name>
</gene>
<evidence type="ECO:0000313" key="1">
    <source>
        <dbReference type="EMBL" id="KAJ6972777.1"/>
    </source>
</evidence>
<keyword evidence="2" id="KW-1185">Reference proteome</keyword>
<comment type="caution">
    <text evidence="1">The sequence shown here is derived from an EMBL/GenBank/DDBJ whole genome shotgun (WGS) entry which is preliminary data.</text>
</comment>
<proteinExistence type="predicted"/>
<protein>
    <submittedName>
        <fullName evidence="1">Uncharacterized protein</fullName>
    </submittedName>
</protein>
<reference evidence="1" key="1">
    <citation type="journal article" date="2023" name="Mol. Ecol. Resour.">
        <title>Chromosome-level genome assembly of a triploid poplar Populus alba 'Berolinensis'.</title>
        <authorList>
            <person name="Chen S."/>
            <person name="Yu Y."/>
            <person name="Wang X."/>
            <person name="Wang S."/>
            <person name="Zhang T."/>
            <person name="Zhou Y."/>
            <person name="He R."/>
            <person name="Meng N."/>
            <person name="Wang Y."/>
            <person name="Liu W."/>
            <person name="Liu Z."/>
            <person name="Liu J."/>
            <person name="Guo Q."/>
            <person name="Huang H."/>
            <person name="Sederoff R.R."/>
            <person name="Wang G."/>
            <person name="Qu G."/>
            <person name="Chen S."/>
        </authorList>
    </citation>
    <scope>NUCLEOTIDE SEQUENCE</scope>
    <source>
        <strain evidence="1">SC-2020</strain>
    </source>
</reference>
<organism evidence="1 2">
    <name type="scientific">Populus alba x Populus x berolinensis</name>
    <dbReference type="NCBI Taxonomy" id="444605"/>
    <lineage>
        <taxon>Eukaryota</taxon>
        <taxon>Viridiplantae</taxon>
        <taxon>Streptophyta</taxon>
        <taxon>Embryophyta</taxon>
        <taxon>Tracheophyta</taxon>
        <taxon>Spermatophyta</taxon>
        <taxon>Magnoliopsida</taxon>
        <taxon>eudicotyledons</taxon>
        <taxon>Gunneridae</taxon>
        <taxon>Pentapetalae</taxon>
        <taxon>rosids</taxon>
        <taxon>fabids</taxon>
        <taxon>Malpighiales</taxon>
        <taxon>Salicaceae</taxon>
        <taxon>Saliceae</taxon>
        <taxon>Populus</taxon>
    </lineage>
</organism>
<accession>A0AAD6LT37</accession>
<dbReference type="AlphaFoldDB" id="A0AAD6LT37"/>
<evidence type="ECO:0000313" key="2">
    <source>
        <dbReference type="Proteomes" id="UP001164929"/>
    </source>
</evidence>
<dbReference type="EMBL" id="JAQIZT010000014">
    <property type="protein sequence ID" value="KAJ6972777.1"/>
    <property type="molecule type" value="Genomic_DNA"/>
</dbReference>
<sequence>MHHPEFFSGKTETQVISNLTVKAIRSQSQNGNIRLNVIGHIAERSDGETMTRHGLR</sequence>
<dbReference type="Proteomes" id="UP001164929">
    <property type="component" value="Chromosome 14"/>
</dbReference>
<name>A0AAD6LT37_9ROSI</name>